<protein>
    <submittedName>
        <fullName evidence="1">Uncharacterized protein</fullName>
    </submittedName>
</protein>
<proteinExistence type="predicted"/>
<accession>A0ABV4PDH2</accession>
<reference evidence="1 2" key="1">
    <citation type="submission" date="2024-06" db="EMBL/GenBank/DDBJ databases">
        <title>Genome sequences for Pseudomonas syringae strains with characterized LPS.</title>
        <authorList>
            <person name="Baltrus D.A."/>
            <person name="Krings L."/>
        </authorList>
    </citation>
    <scope>NUCLEOTIDE SEQUENCE [LARGE SCALE GENOMIC DNA]</scope>
    <source>
        <strain evidence="1 2">NCPPB2708</strain>
    </source>
</reference>
<name>A0ABV4PDH2_9PSED</name>
<keyword evidence="2" id="KW-1185">Reference proteome</keyword>
<dbReference type="EMBL" id="JBGMSU010000003">
    <property type="protein sequence ID" value="MFA0938133.1"/>
    <property type="molecule type" value="Genomic_DNA"/>
</dbReference>
<organism evidence="1 2">
    <name type="scientific">Pseudomonas tremae</name>
    <dbReference type="NCBI Taxonomy" id="200454"/>
    <lineage>
        <taxon>Bacteria</taxon>
        <taxon>Pseudomonadati</taxon>
        <taxon>Pseudomonadota</taxon>
        <taxon>Gammaproteobacteria</taxon>
        <taxon>Pseudomonadales</taxon>
        <taxon>Pseudomonadaceae</taxon>
        <taxon>Pseudomonas</taxon>
    </lineage>
</organism>
<comment type="caution">
    <text evidence="1">The sequence shown here is derived from an EMBL/GenBank/DDBJ whole genome shotgun (WGS) entry which is preliminary data.</text>
</comment>
<sequence>MAIPLQLKKLKHYALECRLIFLLPRRYRPATEMLKFEKMTSG</sequence>
<dbReference type="RefSeq" id="WP_268810411.1">
    <property type="nucleotide sequence ID" value="NZ_AVEE02000228.1"/>
</dbReference>
<dbReference type="Proteomes" id="UP001569512">
    <property type="component" value="Unassembled WGS sequence"/>
</dbReference>
<evidence type="ECO:0000313" key="2">
    <source>
        <dbReference type="Proteomes" id="UP001569512"/>
    </source>
</evidence>
<evidence type="ECO:0000313" key="1">
    <source>
        <dbReference type="EMBL" id="MFA0938133.1"/>
    </source>
</evidence>
<gene>
    <name evidence="1" type="ORF">ACDH53_11905</name>
</gene>